<accession>A0A3B0YC39</accession>
<feature type="transmembrane region" description="Helical" evidence="5">
    <location>
        <begin position="52"/>
        <end position="73"/>
    </location>
</feature>
<evidence type="ECO:0000256" key="3">
    <source>
        <dbReference type="ARBA" id="ARBA00022989"/>
    </source>
</evidence>
<gene>
    <name evidence="6" type="ORF">MNBD_GAMMA12-1125</name>
</gene>
<keyword evidence="4 5" id="KW-0472">Membrane</keyword>
<feature type="transmembrane region" description="Helical" evidence="5">
    <location>
        <begin position="142"/>
        <end position="160"/>
    </location>
</feature>
<feature type="transmembrane region" description="Helical" evidence="5">
    <location>
        <begin position="20"/>
        <end position="40"/>
    </location>
</feature>
<organism evidence="6">
    <name type="scientific">hydrothermal vent metagenome</name>
    <dbReference type="NCBI Taxonomy" id="652676"/>
    <lineage>
        <taxon>unclassified sequences</taxon>
        <taxon>metagenomes</taxon>
        <taxon>ecological metagenomes</taxon>
    </lineage>
</organism>
<evidence type="ECO:0000256" key="5">
    <source>
        <dbReference type="SAM" id="Phobius"/>
    </source>
</evidence>
<dbReference type="PANTHER" id="PTHR20855:SF3">
    <property type="entry name" value="LD03007P"/>
    <property type="match status" value="1"/>
</dbReference>
<feature type="transmembrane region" description="Helical" evidence="5">
    <location>
        <begin position="167"/>
        <end position="187"/>
    </location>
</feature>
<proteinExistence type="predicted"/>
<evidence type="ECO:0000256" key="4">
    <source>
        <dbReference type="ARBA" id="ARBA00023136"/>
    </source>
</evidence>
<sequence>MLQLLQQYPVYAIVGFTEPFSSITHLLAAIVFLIMAIFLIRRGRGKLSRMIFLSIFSFACFFQFSMSGVYHLLDIGTARDILQRLDHAAIFTLIAGSFTSIHGILFTGIRRWGILLLVWSIAIGGIILKSIFFTAVPEWLSLSLYLGLGWIGLASAIMLYQQYGLRYVTPLVFSGVAYTTGAVLEFLRAPILVTGIIGPHELFHIAVIVGVFLHWRFTWHFADGSAQKDQKI</sequence>
<name>A0A3B0YC39_9ZZZZ</name>
<evidence type="ECO:0000256" key="1">
    <source>
        <dbReference type="ARBA" id="ARBA00004141"/>
    </source>
</evidence>
<dbReference type="EMBL" id="UOFL01000116">
    <property type="protein sequence ID" value="VAW77001.1"/>
    <property type="molecule type" value="Genomic_DNA"/>
</dbReference>
<dbReference type="PANTHER" id="PTHR20855">
    <property type="entry name" value="ADIPOR/PROGESTIN RECEPTOR-RELATED"/>
    <property type="match status" value="1"/>
</dbReference>
<evidence type="ECO:0000256" key="2">
    <source>
        <dbReference type="ARBA" id="ARBA00022692"/>
    </source>
</evidence>
<dbReference type="Pfam" id="PF03006">
    <property type="entry name" value="HlyIII"/>
    <property type="match status" value="1"/>
</dbReference>
<keyword evidence="2 5" id="KW-0812">Transmembrane</keyword>
<feature type="transmembrane region" description="Helical" evidence="5">
    <location>
        <begin position="114"/>
        <end position="136"/>
    </location>
</feature>
<dbReference type="GO" id="GO:0016020">
    <property type="term" value="C:membrane"/>
    <property type="evidence" value="ECO:0007669"/>
    <property type="project" value="UniProtKB-SubCell"/>
</dbReference>
<keyword evidence="3 5" id="KW-1133">Transmembrane helix</keyword>
<dbReference type="AlphaFoldDB" id="A0A3B0YC39"/>
<feature type="transmembrane region" description="Helical" evidence="5">
    <location>
        <begin position="88"/>
        <end position="107"/>
    </location>
</feature>
<protein>
    <submittedName>
        <fullName evidence="6">COG1272: Predicted membrane protein hemolysin III homolog</fullName>
    </submittedName>
</protein>
<dbReference type="InterPro" id="IPR004254">
    <property type="entry name" value="AdipoR/HlyIII-related"/>
</dbReference>
<feature type="transmembrane region" description="Helical" evidence="5">
    <location>
        <begin position="202"/>
        <end position="222"/>
    </location>
</feature>
<reference evidence="6" key="1">
    <citation type="submission" date="2018-06" db="EMBL/GenBank/DDBJ databases">
        <authorList>
            <person name="Zhirakovskaya E."/>
        </authorList>
    </citation>
    <scope>NUCLEOTIDE SEQUENCE</scope>
</reference>
<evidence type="ECO:0000313" key="6">
    <source>
        <dbReference type="EMBL" id="VAW77001.1"/>
    </source>
</evidence>
<comment type="subcellular location">
    <subcellularLocation>
        <location evidence="1">Membrane</location>
        <topology evidence="1">Multi-pass membrane protein</topology>
    </subcellularLocation>
</comment>